<dbReference type="STRING" id="1300222.I532_18792"/>
<dbReference type="SMART" id="SM00248">
    <property type="entry name" value="ANK"/>
    <property type="match status" value="2"/>
</dbReference>
<comment type="caution">
    <text evidence="5">The sequence shown here is derived from an EMBL/GenBank/DDBJ whole genome shotgun (WGS) entry which is preliminary data.</text>
</comment>
<keyword evidence="4" id="KW-0472">Membrane</keyword>
<dbReference type="Gene3D" id="1.25.40.20">
    <property type="entry name" value="Ankyrin repeat-containing domain"/>
    <property type="match status" value="1"/>
</dbReference>
<organism evidence="5 6">
    <name type="scientific">Brevibacillus borstelensis AK1</name>
    <dbReference type="NCBI Taxonomy" id="1300222"/>
    <lineage>
        <taxon>Bacteria</taxon>
        <taxon>Bacillati</taxon>
        <taxon>Bacillota</taxon>
        <taxon>Bacilli</taxon>
        <taxon>Bacillales</taxon>
        <taxon>Paenibacillaceae</taxon>
        <taxon>Brevibacillus</taxon>
    </lineage>
</organism>
<evidence type="ECO:0000256" key="3">
    <source>
        <dbReference type="PROSITE-ProRule" id="PRU00023"/>
    </source>
</evidence>
<dbReference type="PROSITE" id="PS50088">
    <property type="entry name" value="ANK_REPEAT"/>
    <property type="match status" value="1"/>
</dbReference>
<gene>
    <name evidence="5" type="ORF">I532_18792</name>
</gene>
<accession>M8DD31</accession>
<dbReference type="PATRIC" id="fig|1300222.3.peg.3944"/>
<evidence type="ECO:0000256" key="4">
    <source>
        <dbReference type="SAM" id="Phobius"/>
    </source>
</evidence>
<keyword evidence="2 3" id="KW-0040">ANK repeat</keyword>
<keyword evidence="1" id="KW-0677">Repeat</keyword>
<dbReference type="PROSITE" id="PS50297">
    <property type="entry name" value="ANK_REP_REGION"/>
    <property type="match status" value="1"/>
</dbReference>
<name>M8DD31_9BACL</name>
<keyword evidence="4" id="KW-1133">Transmembrane helix</keyword>
<dbReference type="AlphaFoldDB" id="M8DD31"/>
<protein>
    <submittedName>
        <fullName evidence="5">Ankyrin repeat-containing protein</fullName>
    </submittedName>
</protein>
<keyword evidence="6" id="KW-1185">Reference proteome</keyword>
<dbReference type="PANTHER" id="PTHR24171">
    <property type="entry name" value="ANKYRIN REPEAT DOMAIN-CONTAINING PROTEIN 39-RELATED"/>
    <property type="match status" value="1"/>
</dbReference>
<dbReference type="Pfam" id="PF12796">
    <property type="entry name" value="Ank_2"/>
    <property type="match status" value="1"/>
</dbReference>
<dbReference type="Proteomes" id="UP000012081">
    <property type="component" value="Unassembled WGS sequence"/>
</dbReference>
<dbReference type="InterPro" id="IPR036770">
    <property type="entry name" value="Ankyrin_rpt-contain_sf"/>
</dbReference>
<evidence type="ECO:0000256" key="2">
    <source>
        <dbReference type="ARBA" id="ARBA00023043"/>
    </source>
</evidence>
<dbReference type="EMBL" id="APBN01000009">
    <property type="protein sequence ID" value="EMT51297.1"/>
    <property type="molecule type" value="Genomic_DNA"/>
</dbReference>
<sequence length="139" mass="15807">MRCDVNKRYLIFALFTVLVGIGLFQLSAVFHLGQTKNYNDNYDETFNPNEFIRAAQNGNVDEVKPFIQNNMNPDVTDNDGRTALLHAVIGKKHEVAEYLLMNKADPNIKDFYGDSPLKISREINDAKLTELLERNGAKE</sequence>
<feature type="repeat" description="ANK" evidence="3">
    <location>
        <begin position="79"/>
        <end position="111"/>
    </location>
</feature>
<keyword evidence="4" id="KW-0812">Transmembrane</keyword>
<evidence type="ECO:0000313" key="6">
    <source>
        <dbReference type="Proteomes" id="UP000012081"/>
    </source>
</evidence>
<proteinExistence type="predicted"/>
<evidence type="ECO:0000313" key="5">
    <source>
        <dbReference type="EMBL" id="EMT51297.1"/>
    </source>
</evidence>
<reference evidence="5 6" key="1">
    <citation type="submission" date="2013-03" db="EMBL/GenBank/DDBJ databases">
        <title>Assembly of a new bacterial strain Brevibacillus borstelensis AK1.</title>
        <authorList>
            <person name="Rajan I."/>
            <person name="PoliReddy D."/>
            <person name="Sugumar T."/>
            <person name="Rathinam K."/>
            <person name="Alqarawi S."/>
            <person name="Khalil A.B."/>
            <person name="Sivakumar N."/>
        </authorList>
    </citation>
    <scope>NUCLEOTIDE SEQUENCE [LARGE SCALE GENOMIC DNA]</scope>
    <source>
        <strain evidence="5 6">AK1</strain>
    </source>
</reference>
<feature type="transmembrane region" description="Helical" evidence="4">
    <location>
        <begin position="9"/>
        <end position="32"/>
    </location>
</feature>
<evidence type="ECO:0000256" key="1">
    <source>
        <dbReference type="ARBA" id="ARBA00022737"/>
    </source>
</evidence>
<dbReference type="SUPFAM" id="SSF48403">
    <property type="entry name" value="Ankyrin repeat"/>
    <property type="match status" value="1"/>
</dbReference>
<dbReference type="InterPro" id="IPR002110">
    <property type="entry name" value="Ankyrin_rpt"/>
</dbReference>